<sequence>MSKKFKLYQKLELIDLPSLVGIIPTIPVSDKPKSLFNNENGFMSEWPTQLHWKEIESKFLKSSLEQEQAYEQESQKETIKQFTCNICENDLEKCLNYNNLSLTNKISRIEFCFYLSFDAF</sequence>
<evidence type="ECO:0000313" key="1">
    <source>
        <dbReference type="EMBL" id="KAJ6229250.1"/>
    </source>
</evidence>
<evidence type="ECO:0000313" key="2">
    <source>
        <dbReference type="Proteomes" id="UP001150062"/>
    </source>
</evidence>
<gene>
    <name evidence="1" type="ORF">M0813_08167</name>
</gene>
<name>A0ABQ8XAU3_9EUKA</name>
<reference evidence="1" key="1">
    <citation type="submission" date="2022-08" db="EMBL/GenBank/DDBJ databases">
        <title>Novel sulfate-reducing endosymbionts in the free-living metamonad Anaeramoeba.</title>
        <authorList>
            <person name="Jerlstrom-Hultqvist J."/>
            <person name="Cepicka I."/>
            <person name="Gallot-Lavallee L."/>
            <person name="Salas-Leiva D."/>
            <person name="Curtis B.A."/>
            <person name="Zahonova K."/>
            <person name="Pipaliya S."/>
            <person name="Dacks J."/>
            <person name="Roger A.J."/>
        </authorList>
    </citation>
    <scope>NUCLEOTIDE SEQUENCE</scope>
    <source>
        <strain evidence="1">Schooner1</strain>
    </source>
</reference>
<accession>A0ABQ8XAU3</accession>
<comment type="caution">
    <text evidence="1">The sequence shown here is derived from an EMBL/GenBank/DDBJ whole genome shotgun (WGS) entry which is preliminary data.</text>
</comment>
<proteinExistence type="predicted"/>
<dbReference type="EMBL" id="JAOAOG010000323">
    <property type="protein sequence ID" value="KAJ6229250.1"/>
    <property type="molecule type" value="Genomic_DNA"/>
</dbReference>
<protein>
    <submittedName>
        <fullName evidence="1">Uncharacterized protein</fullName>
    </submittedName>
</protein>
<keyword evidence="2" id="KW-1185">Reference proteome</keyword>
<dbReference type="Proteomes" id="UP001150062">
    <property type="component" value="Unassembled WGS sequence"/>
</dbReference>
<organism evidence="1 2">
    <name type="scientific">Anaeramoeba flamelloides</name>
    <dbReference type="NCBI Taxonomy" id="1746091"/>
    <lineage>
        <taxon>Eukaryota</taxon>
        <taxon>Metamonada</taxon>
        <taxon>Anaeramoebidae</taxon>
        <taxon>Anaeramoeba</taxon>
    </lineage>
</organism>